<dbReference type="Proteomes" id="UP001259659">
    <property type="component" value="Unassembled WGS sequence"/>
</dbReference>
<dbReference type="PANTHER" id="PTHR40124:SF1">
    <property type="entry name" value="DISAGGREGATASE RELATED REPEAT PROTEIN"/>
    <property type="match status" value="1"/>
</dbReference>
<protein>
    <recommendedName>
        <fullName evidence="4">Polysaccharide lyase</fullName>
    </recommendedName>
</protein>
<feature type="region of interest" description="Disordered" evidence="1">
    <location>
        <begin position="229"/>
        <end position="251"/>
    </location>
</feature>
<organism evidence="2 3">
    <name type="scientific">Haloarcula saliterrae</name>
    <dbReference type="NCBI Taxonomy" id="2950534"/>
    <lineage>
        <taxon>Archaea</taxon>
        <taxon>Methanobacteriati</taxon>
        <taxon>Methanobacteriota</taxon>
        <taxon>Stenosarchaea group</taxon>
        <taxon>Halobacteria</taxon>
        <taxon>Halobacteriales</taxon>
        <taxon>Haloarculaceae</taxon>
        <taxon>Haloarcula</taxon>
    </lineage>
</organism>
<evidence type="ECO:0008006" key="4">
    <source>
        <dbReference type="Google" id="ProtNLM"/>
    </source>
</evidence>
<evidence type="ECO:0000256" key="1">
    <source>
        <dbReference type="SAM" id="MobiDB-lite"/>
    </source>
</evidence>
<proteinExistence type="predicted"/>
<sequence>MTENHGYDTPEQGTLNWNVPLNENFEQLDIDVEIRDQEGQLDTYQPKEGAKFFALDTGHVFVGDGESWTRASLSTLSVDDSFRLPTLETDPSDPAVGELWFRGDLGELRVQTDGGPQALTRAATDDEEEPSESDATFDVIEPFDDDSWADTFGEVWDYGVGGNTEIRDIDGRSGNQLQMRVPGGENRGVYTVHNHANRAGDAPTKCYHQFFMRFRPGFYDNLDDDGKLPGFAGRDGTDEGAGGEPADGTGWSTRMGWDDPWDHDGSDIPLDWYVYHMDASGSYGDHEFITLLEEGRWYRIEQYIDLGTPDTRDGVLRCWVDGELEYDRTNFRFRESGGNDVQWSWWDFYHGGGNTPSGDIYVQFDDLKIKRGGMP</sequence>
<dbReference type="Gene3D" id="2.60.120.200">
    <property type="match status" value="1"/>
</dbReference>
<evidence type="ECO:0000313" key="3">
    <source>
        <dbReference type="Proteomes" id="UP001259659"/>
    </source>
</evidence>
<reference evidence="2 3" key="1">
    <citation type="submission" date="2022-06" db="EMBL/GenBank/DDBJ databases">
        <title>Haloarcula sp. a new haloarchaeum isolate from saline soil.</title>
        <authorList>
            <person name="Strakova D."/>
            <person name="Galisteo C."/>
            <person name="Sanchez-Porro C."/>
            <person name="Ventosa A."/>
        </authorList>
    </citation>
    <scope>NUCLEOTIDE SEQUENCE [LARGE SCALE GENOMIC DNA]</scope>
    <source>
        <strain evidence="2 3">S1CR25-12</strain>
    </source>
</reference>
<keyword evidence="3" id="KW-1185">Reference proteome</keyword>
<dbReference type="EMBL" id="JAMQON010000006">
    <property type="protein sequence ID" value="MDS0261355.1"/>
    <property type="molecule type" value="Genomic_DNA"/>
</dbReference>
<gene>
    <name evidence="2" type="ORF">NDI56_18295</name>
</gene>
<dbReference type="RefSeq" id="WP_310921181.1">
    <property type="nucleotide sequence ID" value="NZ_JAMQON010000006.1"/>
</dbReference>
<name>A0ABU2FHQ0_9EURY</name>
<evidence type="ECO:0000313" key="2">
    <source>
        <dbReference type="EMBL" id="MDS0261355.1"/>
    </source>
</evidence>
<comment type="caution">
    <text evidence="2">The sequence shown here is derived from an EMBL/GenBank/DDBJ whole genome shotgun (WGS) entry which is preliminary data.</text>
</comment>
<accession>A0ABU2FHQ0</accession>
<dbReference type="PANTHER" id="PTHR40124">
    <property type="match status" value="1"/>
</dbReference>